<sequence length="338" mass="37131">MNDVSNLRANETIYDAIRQIAFHKLINPRTNTLKNTSRTSGFVVKFHDDPSDELFGTVDVQEYNLGSETNRQAVEDGLPVGLHEGVYLSALQHNEKGLVTIPYLYSDVVIATDPETLREYVIQYSHADTVQVDAHNKVVIGVTETEEYQDTEDSPDVDELEPTGVHAHTTYTPISMLSVVGKSDKPEEQSSLELTAEKIEVSRDKGKMVMDAEQIHTQFDEKTSTTLNAEKFEAKYDKAQLLMDAQQLLAKYDAKEIVIKSDGVYVGSGSASEPAVLGNQLASLLVEWLGALSSMMTPTMMGPQPPANVAQFVSLQAKVNSYKAATSGILSKTVKIAQ</sequence>
<evidence type="ECO:0000313" key="1">
    <source>
        <dbReference type="EMBL" id="DAD87605.1"/>
    </source>
</evidence>
<accession>A0A8S5MYW8</accession>
<organism evidence="1">
    <name type="scientific">Siphoviridae sp. ctAUQ2</name>
    <dbReference type="NCBI Taxonomy" id="2826182"/>
    <lineage>
        <taxon>Viruses</taxon>
        <taxon>Duplodnaviria</taxon>
        <taxon>Heunggongvirae</taxon>
        <taxon>Uroviricota</taxon>
        <taxon>Caudoviricetes</taxon>
    </lineage>
</organism>
<proteinExistence type="predicted"/>
<name>A0A8S5MYW8_9CAUD</name>
<dbReference type="EMBL" id="BK015022">
    <property type="protein sequence ID" value="DAD87605.1"/>
    <property type="molecule type" value="Genomic_DNA"/>
</dbReference>
<reference evidence="1" key="1">
    <citation type="journal article" date="2021" name="Proc. Natl. Acad. Sci. U.S.A.">
        <title>A Catalog of Tens of Thousands of Viruses from Human Metagenomes Reveals Hidden Associations with Chronic Diseases.</title>
        <authorList>
            <person name="Tisza M.J."/>
            <person name="Buck C.B."/>
        </authorList>
    </citation>
    <scope>NUCLEOTIDE SEQUENCE</scope>
    <source>
        <strain evidence="1">CtAUQ2</strain>
    </source>
</reference>
<protein>
    <submittedName>
        <fullName evidence="1">Uncharacterized protein</fullName>
    </submittedName>
</protein>